<accession>A0A1J4MPF2</accession>
<organism evidence="2 3">
    <name type="scientific">Cryptosporidium andersoni</name>
    <dbReference type="NCBI Taxonomy" id="117008"/>
    <lineage>
        <taxon>Eukaryota</taxon>
        <taxon>Sar</taxon>
        <taxon>Alveolata</taxon>
        <taxon>Apicomplexa</taxon>
        <taxon>Conoidasida</taxon>
        <taxon>Coccidia</taxon>
        <taxon>Eucoccidiorida</taxon>
        <taxon>Eimeriorina</taxon>
        <taxon>Cryptosporidiidae</taxon>
        <taxon>Cryptosporidium</taxon>
    </lineage>
</organism>
<dbReference type="RefSeq" id="XP_067067975.1">
    <property type="nucleotide sequence ID" value="XM_067210958.1"/>
</dbReference>
<proteinExistence type="predicted"/>
<keyword evidence="3" id="KW-1185">Reference proteome</keyword>
<feature type="transmembrane region" description="Helical" evidence="1">
    <location>
        <begin position="447"/>
        <end position="470"/>
    </location>
</feature>
<dbReference type="EMBL" id="LRBS01000068">
    <property type="protein sequence ID" value="OII76129.1"/>
    <property type="molecule type" value="Genomic_DNA"/>
</dbReference>
<evidence type="ECO:0000313" key="3">
    <source>
        <dbReference type="Proteomes" id="UP000186804"/>
    </source>
</evidence>
<dbReference type="Proteomes" id="UP000186804">
    <property type="component" value="Unassembled WGS sequence"/>
</dbReference>
<evidence type="ECO:0000313" key="2">
    <source>
        <dbReference type="EMBL" id="OII76129.1"/>
    </source>
</evidence>
<reference evidence="2 3" key="1">
    <citation type="submission" date="2016-10" db="EMBL/GenBank/DDBJ databases">
        <title>Reductive evolution of mitochondrial metabolism and differential evolution of invasion-related proteins in Cryptosporidium.</title>
        <authorList>
            <person name="Liu S."/>
            <person name="Roellig D.M."/>
            <person name="Guo Y."/>
            <person name="Li N."/>
            <person name="Frace M.A."/>
            <person name="Tang K."/>
            <person name="Zhang L."/>
            <person name="Feng Y."/>
            <person name="Xiao L."/>
        </authorList>
    </citation>
    <scope>NUCLEOTIDE SEQUENCE [LARGE SCALE GENOMIC DNA]</scope>
    <source>
        <strain evidence="2">30847</strain>
    </source>
</reference>
<keyword evidence="1" id="KW-0812">Transmembrane</keyword>
<keyword evidence="1" id="KW-0472">Membrane</keyword>
<dbReference type="OrthoDB" id="341993at2759"/>
<gene>
    <name evidence="2" type="ORF">cand_007180</name>
</gene>
<comment type="caution">
    <text evidence="2">The sequence shown here is derived from an EMBL/GenBank/DDBJ whole genome shotgun (WGS) entry which is preliminary data.</text>
</comment>
<dbReference type="VEuPathDB" id="CryptoDB:cand_007180"/>
<dbReference type="GeneID" id="92364903"/>
<protein>
    <submittedName>
        <fullName evidence="2">Uncharacterized protein</fullName>
    </submittedName>
</protein>
<feature type="transmembrane region" description="Helical" evidence="1">
    <location>
        <begin position="250"/>
        <end position="276"/>
    </location>
</feature>
<keyword evidence="1" id="KW-1133">Transmembrane helix</keyword>
<sequence length="2127" mass="246698">MLNKTFKRRIADVLDRLNNCELLQNSAIITLGQSLEELENSPNESEEVILTELLVSIVMGSDLECNISLLKEFILEIPVINISPRIRLKAVKTLLKSNRYKALNLFRRLSSITTNNSKRLPIVVIRPLLKYILCNKRDIGEIPSIQELISFFLKNSHCICTLLDICFENKKFELLIKLLSDLLPLIKLPFLSDVFNFICSKIVSEVKFETSFSPKKVQDLSFYSLIGAENNQIACLIIIMIINCRKSTSLYLLLMTTVLNIKGSINLTLLLFLSLLSSYKLYLEDSNFKKDELEKNDPEYETLTDPLQLIQLLVQLAEDIEPLLSDCKNHLIVSSIISSISLLIYYCSDIEYLDCLVKIIIKLKSVMAPQDHVSIHASLLYHTKGGLAPNESLATFSLDSIKKLGYNEIPDEVYGYSFNISDFITSIKSLILVIDDENLILSTFSHILIGLYPGFLLIISISLLNINYIYTDINLIRNLAVMTNFLLGIPRNKKSSKIDNDIYMKIMYKYIYTIGLNNPLQILDSFYPALMKLQDIQPNVTKEQCHLLCTLATNKYTIPIIYKHIIRIFNDNELETFNQPSEIKLESLYQSLRFLFEMYINGELPFSKLDTILCKCTEKEKLGIIAPSQFIGNFESNISFPFGYLILYNIIRYKPDIIDEYHISIIQEGLLSCNPSLVTISIHCLTELCKVEIMDFEKCLMIILKHHPLLFETKLELPHFVTPISHNKVSHYQYVVPTMSSFARFVKFYILKMWPKDSTFIISNTLYYTIPAMVQICNEKIPLLSCYCFEALSPIFLQYFQNDQNLNSNLSSFIDWVMSSFNRNLTLFEEFLQYIFDSISYNIDIEPFSINSLNFFTSTLTYPILSILNQQGTKTVGTTQNSASQSSNSRYLNDFWLKSLTTIKSKYNHQSIQELLNLIVSDPKSVRIEVFKNNNLDDLKKFQQIFIREIIRTVKSLKLISSNILRLRYIYFFSDLFSKYFKQIEFVHNHILKRQNTKNSTTNRRTKKISNSKGSSSLDSFLTSPFLSDTPLKDIFINESLYLFYIMVSYLPFEENSENSNFFDSDLIDKIVSDKSNDLLLKEEIFIDGQCFLVYAIVGLAISMPQISDLVSNFFFILLKLETLPFKIFSYIVSGTFILHKICCLGPIRLNMTSELEDIIYLGLIPIPKYSSRLYPTEDLIDLSLIVMNQGIILNDMESEHNQVNEWKSILDQYLKIEMSGSQSLKKSRVFSWTFGISTIIETMSNTLPTKENLQHLLNIYRMFNGKKSSNFNLDREVYPLILECLLTVSLYRHNLVTIEELWNLTVYWEKNYESYSNNLFDLKEINKSDLWISIDVFAICYLHYIARHSNESCSKNLSKHWIKPLIKQVTATNISWDDDSLVFIFSAIFIYHDIVILPWKLSFNRDLDMISNLTSSIVNSNELLEIFEFLYNQIVDTNQFLAKSQRKNSKLSSLNSFEQFILSLSDPTKATNLILLSSFVFIDSMNSLNFTESSSSSLTSPSSLLFYLLQRINNILSGWRKNIHLSPFCVSSILFGSNENIRDILSLGIILKAIKYSSSLNCINLNLSGIIHFLLFDCVMPLISSQFLENQGLLEIDRMKVVLEWFWIVFTDFIIVYLVNEPFINQSLTRFGYQLLNTGLYSRSNHSFWNILIISYLRLVQCIFITMSEITTLSDFMSFLFMALTESNPQETSVLNHNSGLFLNCLLVNIKQIFNIYQDNINNTRNYTQFPDFSYSQLQSISIKTQRIIIPLLKYYLVPKIHDFPFSVTISTTLLIKSILSSFVRSDYGDLSTSKESIKGNIMNLIKSLSPLCIGWLVIHEGVPIEFLHLRTRLYIEYAEDIMNSKHIRDIVHTAFCYSQYTIFKEGDLVTSNRENSEYILKYLSSLIKIEKYSCSSMLLLLYTLAFMFIPDLSYLLYEVYIEDKGNFTNKTKNLIKSTEWHDIRNFSLLDSVDHPSFKNPDDIFIDNKGIQFLSYHYDEIKANFFSIDTNFLSIQSSFTGDTCYIPWNIYKPSPIFYNINLFFKKEDYFSSLNNYREDIRIWRRLLPYRFSNNLKNISQINNSKYSNSMNKIEDLEIVKLILPIILAFIDNMYSPSLISSDSFINLDLIKTFKYSIQKLYFITNR</sequence>
<name>A0A1J4MPF2_9CRYT</name>
<evidence type="ECO:0000256" key="1">
    <source>
        <dbReference type="SAM" id="Phobius"/>
    </source>
</evidence>